<dbReference type="AlphaFoldDB" id="B0DY43"/>
<feature type="region of interest" description="Disordered" evidence="1">
    <location>
        <begin position="52"/>
        <end position="71"/>
    </location>
</feature>
<dbReference type="KEGG" id="lbc:LACBIDRAFT_334111"/>
<evidence type="ECO:0000313" key="2">
    <source>
        <dbReference type="EMBL" id="EDR00453.1"/>
    </source>
</evidence>
<proteinExistence type="predicted"/>
<name>B0DY43_LACBS</name>
<keyword evidence="3" id="KW-1185">Reference proteome</keyword>
<feature type="compositionally biased region" description="Acidic residues" evidence="1">
    <location>
        <begin position="54"/>
        <end position="71"/>
    </location>
</feature>
<evidence type="ECO:0000313" key="3">
    <source>
        <dbReference type="Proteomes" id="UP000001194"/>
    </source>
</evidence>
<sequence>MFPLLPKAPNALYLTPVDCPLHCPAQKHRLGTHPYVLLEVRKLKCSHPRINCEETGEESNGEDHEESDWEYSDVGEAKDVDKSTSHDHLVEAIDLSAKEKEVVQFGPPRGRCQAKSGSNHPEPITEDVDKSTSHDQLVKGNILVELTCLNINISGLAPPEQEEPVNGSSHSTGDAVIENATSLLNVRSPCYDTLGPILKKSCKVLFSCAHFVPEHNYHVYVLDQKQWSIMGCYNVVVEDDETAVWEEDETGKVTHILLEKDHKEVFASAISPLFHWHSTSIGSHSASVPR</sequence>
<dbReference type="EMBL" id="DS547149">
    <property type="protein sequence ID" value="EDR00453.1"/>
    <property type="molecule type" value="Genomic_DNA"/>
</dbReference>
<protein>
    <submittedName>
        <fullName evidence="2">Predicted protein</fullName>
    </submittedName>
</protein>
<reference evidence="2 3" key="1">
    <citation type="journal article" date="2008" name="Nature">
        <title>The genome of Laccaria bicolor provides insights into mycorrhizal symbiosis.</title>
        <authorList>
            <person name="Martin F."/>
            <person name="Aerts A."/>
            <person name="Ahren D."/>
            <person name="Brun A."/>
            <person name="Danchin E.G.J."/>
            <person name="Duchaussoy F."/>
            <person name="Gibon J."/>
            <person name="Kohler A."/>
            <person name="Lindquist E."/>
            <person name="Pereda V."/>
            <person name="Salamov A."/>
            <person name="Shapiro H.J."/>
            <person name="Wuyts J."/>
            <person name="Blaudez D."/>
            <person name="Buee M."/>
            <person name="Brokstein P."/>
            <person name="Canbaeck B."/>
            <person name="Cohen D."/>
            <person name="Courty P.E."/>
            <person name="Coutinho P.M."/>
            <person name="Delaruelle C."/>
            <person name="Detter J.C."/>
            <person name="Deveau A."/>
            <person name="DiFazio S."/>
            <person name="Duplessis S."/>
            <person name="Fraissinet-Tachet L."/>
            <person name="Lucic E."/>
            <person name="Frey-Klett P."/>
            <person name="Fourrey C."/>
            <person name="Feussner I."/>
            <person name="Gay G."/>
            <person name="Grimwood J."/>
            <person name="Hoegger P.J."/>
            <person name="Jain P."/>
            <person name="Kilaru S."/>
            <person name="Labbe J."/>
            <person name="Lin Y.C."/>
            <person name="Legue V."/>
            <person name="Le Tacon F."/>
            <person name="Marmeisse R."/>
            <person name="Melayah D."/>
            <person name="Montanini B."/>
            <person name="Muratet M."/>
            <person name="Nehls U."/>
            <person name="Niculita-Hirzel H."/>
            <person name="Oudot-Le Secq M.P."/>
            <person name="Peter M."/>
            <person name="Quesneville H."/>
            <person name="Rajashekar B."/>
            <person name="Reich M."/>
            <person name="Rouhier N."/>
            <person name="Schmutz J."/>
            <person name="Yin T."/>
            <person name="Chalot M."/>
            <person name="Henrissat B."/>
            <person name="Kuees U."/>
            <person name="Lucas S."/>
            <person name="Van de Peer Y."/>
            <person name="Podila G.K."/>
            <person name="Polle A."/>
            <person name="Pukkila P.J."/>
            <person name="Richardson P.M."/>
            <person name="Rouze P."/>
            <person name="Sanders I.R."/>
            <person name="Stajich J.E."/>
            <person name="Tunlid A."/>
            <person name="Tuskan G."/>
            <person name="Grigoriev I.V."/>
        </authorList>
    </citation>
    <scope>NUCLEOTIDE SEQUENCE [LARGE SCALE GENOMIC DNA]</scope>
    <source>
        <strain evidence="3">S238N-H82 / ATCC MYA-4686</strain>
    </source>
</reference>
<dbReference type="HOGENOM" id="CLU_959992_0_0_1"/>
<accession>B0DY43</accession>
<evidence type="ECO:0000256" key="1">
    <source>
        <dbReference type="SAM" id="MobiDB-lite"/>
    </source>
</evidence>
<organism evidence="3">
    <name type="scientific">Laccaria bicolor (strain S238N-H82 / ATCC MYA-4686)</name>
    <name type="common">Bicoloured deceiver</name>
    <name type="synonym">Laccaria laccata var. bicolor</name>
    <dbReference type="NCBI Taxonomy" id="486041"/>
    <lineage>
        <taxon>Eukaryota</taxon>
        <taxon>Fungi</taxon>
        <taxon>Dikarya</taxon>
        <taxon>Basidiomycota</taxon>
        <taxon>Agaricomycotina</taxon>
        <taxon>Agaricomycetes</taxon>
        <taxon>Agaricomycetidae</taxon>
        <taxon>Agaricales</taxon>
        <taxon>Agaricineae</taxon>
        <taxon>Hydnangiaceae</taxon>
        <taxon>Laccaria</taxon>
    </lineage>
</organism>
<dbReference type="RefSeq" id="XP_001888845.1">
    <property type="nucleotide sequence ID" value="XM_001888810.1"/>
</dbReference>
<dbReference type="GeneID" id="6084534"/>
<dbReference type="InParanoid" id="B0DY43"/>
<feature type="region of interest" description="Disordered" evidence="1">
    <location>
        <begin position="106"/>
        <end position="133"/>
    </location>
</feature>
<dbReference type="Proteomes" id="UP000001194">
    <property type="component" value="Unassembled WGS sequence"/>
</dbReference>
<gene>
    <name evidence="2" type="ORF">LACBIDRAFT_334111</name>
</gene>
<dbReference type="OrthoDB" id="3070904at2759"/>